<dbReference type="AlphaFoldDB" id="A0A9N8JI52"/>
<keyword evidence="2" id="KW-1185">Reference proteome</keyword>
<evidence type="ECO:0000313" key="1">
    <source>
        <dbReference type="EMBL" id="CAD0088246.1"/>
    </source>
</evidence>
<dbReference type="OrthoDB" id="3933233at2759"/>
<gene>
    <name evidence="1" type="ORF">AWRI4233_LOCUS1529</name>
</gene>
<organism evidence="1 2">
    <name type="scientific">Aureobasidium mustum</name>
    <dbReference type="NCBI Taxonomy" id="2773714"/>
    <lineage>
        <taxon>Eukaryota</taxon>
        <taxon>Fungi</taxon>
        <taxon>Dikarya</taxon>
        <taxon>Ascomycota</taxon>
        <taxon>Pezizomycotina</taxon>
        <taxon>Dothideomycetes</taxon>
        <taxon>Dothideomycetidae</taxon>
        <taxon>Dothideales</taxon>
        <taxon>Saccotheciaceae</taxon>
        <taxon>Aureobasidium</taxon>
    </lineage>
</organism>
<comment type="caution">
    <text evidence="1">The sequence shown here is derived from an EMBL/GenBank/DDBJ whole genome shotgun (WGS) entry which is preliminary data.</text>
</comment>
<reference evidence="1" key="1">
    <citation type="submission" date="2020-06" db="EMBL/GenBank/DDBJ databases">
        <authorList>
            <person name="Onetto C."/>
        </authorList>
    </citation>
    <scope>NUCLEOTIDE SEQUENCE</scope>
</reference>
<evidence type="ECO:0000313" key="2">
    <source>
        <dbReference type="Proteomes" id="UP000714618"/>
    </source>
</evidence>
<protein>
    <submittedName>
        <fullName evidence="1">Uncharacterized protein</fullName>
    </submittedName>
</protein>
<accession>A0A9N8JI52</accession>
<proteinExistence type="predicted"/>
<sequence>MLITSSQFSIRLLHSLLTLKKTPWEIQETGWQFATRGLPSVSCNTIKKKTCTWCAESTYHQTPQDIDVNSIELYGQASSKGTFPHTLNSLIKDRAIQKHKEEFSTCTHCSSEFPLSQKTVMLDLSAHILCVGLNTGEKDNLRDLKEPNTILGGVELKSEHISGEERSVKYKIVALVYSSGPSH</sequence>
<name>A0A9N8JI52_9PEZI</name>
<dbReference type="EMBL" id="CAIJEO010000003">
    <property type="protein sequence ID" value="CAD0088246.1"/>
    <property type="molecule type" value="Genomic_DNA"/>
</dbReference>
<dbReference type="Proteomes" id="UP000714618">
    <property type="component" value="Unassembled WGS sequence"/>
</dbReference>